<reference evidence="3" key="3">
    <citation type="submission" date="2020-12" db="UniProtKB">
        <authorList>
            <consortium name="EnsemblPlants"/>
        </authorList>
    </citation>
    <scope>IDENTIFICATION</scope>
</reference>
<protein>
    <submittedName>
        <fullName evidence="2 3">Uncharacterized protein</fullName>
    </submittedName>
</protein>
<evidence type="ECO:0000313" key="4">
    <source>
        <dbReference type="Proteomes" id="UP000006727"/>
    </source>
</evidence>
<dbReference type="EMBL" id="ABEU02000001">
    <property type="protein sequence ID" value="PNR62437.1"/>
    <property type="molecule type" value="Genomic_DNA"/>
</dbReference>
<dbReference type="Proteomes" id="UP000006727">
    <property type="component" value="Chromosome 1"/>
</dbReference>
<keyword evidence="4" id="KW-1185">Reference proteome</keyword>
<reference evidence="2 4" key="2">
    <citation type="journal article" date="2018" name="Plant J.">
        <title>The Physcomitrella patens chromosome-scale assembly reveals moss genome structure and evolution.</title>
        <authorList>
            <person name="Lang D."/>
            <person name="Ullrich K.K."/>
            <person name="Murat F."/>
            <person name="Fuchs J."/>
            <person name="Jenkins J."/>
            <person name="Haas F.B."/>
            <person name="Piednoel M."/>
            <person name="Gundlach H."/>
            <person name="Van Bel M."/>
            <person name="Meyberg R."/>
            <person name="Vives C."/>
            <person name="Morata J."/>
            <person name="Symeonidi A."/>
            <person name="Hiss M."/>
            <person name="Muchero W."/>
            <person name="Kamisugi Y."/>
            <person name="Saleh O."/>
            <person name="Blanc G."/>
            <person name="Decker E.L."/>
            <person name="van Gessel N."/>
            <person name="Grimwood J."/>
            <person name="Hayes R.D."/>
            <person name="Graham S.W."/>
            <person name="Gunter L.E."/>
            <person name="McDaniel S.F."/>
            <person name="Hoernstein S.N.W."/>
            <person name="Larsson A."/>
            <person name="Li F.W."/>
            <person name="Perroud P.F."/>
            <person name="Phillips J."/>
            <person name="Ranjan P."/>
            <person name="Rokshar D.S."/>
            <person name="Rothfels C.J."/>
            <person name="Schneider L."/>
            <person name="Shu S."/>
            <person name="Stevenson D.W."/>
            <person name="Thummler F."/>
            <person name="Tillich M."/>
            <person name="Villarreal Aguilar J.C."/>
            <person name="Widiez T."/>
            <person name="Wong G.K."/>
            <person name="Wymore A."/>
            <person name="Zhang Y."/>
            <person name="Zimmer A.D."/>
            <person name="Quatrano R.S."/>
            <person name="Mayer K.F.X."/>
            <person name="Goodstein D."/>
            <person name="Casacuberta J.M."/>
            <person name="Vandepoele K."/>
            <person name="Reski R."/>
            <person name="Cuming A.C."/>
            <person name="Tuskan G.A."/>
            <person name="Maumus F."/>
            <person name="Salse J."/>
            <person name="Schmutz J."/>
            <person name="Rensing S.A."/>
        </authorList>
    </citation>
    <scope>NUCLEOTIDE SEQUENCE [LARGE SCALE GENOMIC DNA]</scope>
    <source>
        <strain evidence="3 4">cv. Gransden 2004</strain>
    </source>
</reference>
<organism evidence="2">
    <name type="scientific">Physcomitrium patens</name>
    <name type="common">Spreading-leaved earth moss</name>
    <name type="synonym">Physcomitrella patens</name>
    <dbReference type="NCBI Taxonomy" id="3218"/>
    <lineage>
        <taxon>Eukaryota</taxon>
        <taxon>Viridiplantae</taxon>
        <taxon>Streptophyta</taxon>
        <taxon>Embryophyta</taxon>
        <taxon>Bryophyta</taxon>
        <taxon>Bryophytina</taxon>
        <taxon>Bryopsida</taxon>
        <taxon>Funariidae</taxon>
        <taxon>Funariales</taxon>
        <taxon>Funariaceae</taxon>
        <taxon>Physcomitrium</taxon>
    </lineage>
</organism>
<reference evidence="2 4" key="1">
    <citation type="journal article" date="2008" name="Science">
        <title>The Physcomitrella genome reveals evolutionary insights into the conquest of land by plants.</title>
        <authorList>
            <person name="Rensing S."/>
            <person name="Lang D."/>
            <person name="Zimmer A."/>
            <person name="Terry A."/>
            <person name="Salamov A."/>
            <person name="Shapiro H."/>
            <person name="Nishiyama T."/>
            <person name="Perroud P.-F."/>
            <person name="Lindquist E."/>
            <person name="Kamisugi Y."/>
            <person name="Tanahashi T."/>
            <person name="Sakakibara K."/>
            <person name="Fujita T."/>
            <person name="Oishi K."/>
            <person name="Shin-I T."/>
            <person name="Kuroki Y."/>
            <person name="Toyoda A."/>
            <person name="Suzuki Y."/>
            <person name="Hashimoto A."/>
            <person name="Yamaguchi K."/>
            <person name="Sugano A."/>
            <person name="Kohara Y."/>
            <person name="Fujiyama A."/>
            <person name="Anterola A."/>
            <person name="Aoki S."/>
            <person name="Ashton N."/>
            <person name="Barbazuk W.B."/>
            <person name="Barker E."/>
            <person name="Bennetzen J."/>
            <person name="Bezanilla M."/>
            <person name="Blankenship R."/>
            <person name="Cho S.H."/>
            <person name="Dutcher S."/>
            <person name="Estelle M."/>
            <person name="Fawcett J.A."/>
            <person name="Gundlach H."/>
            <person name="Hanada K."/>
            <person name="Heyl A."/>
            <person name="Hicks K.A."/>
            <person name="Hugh J."/>
            <person name="Lohr M."/>
            <person name="Mayer K."/>
            <person name="Melkozernov A."/>
            <person name="Murata T."/>
            <person name="Nelson D."/>
            <person name="Pils B."/>
            <person name="Prigge M."/>
            <person name="Reiss B."/>
            <person name="Renner T."/>
            <person name="Rombauts S."/>
            <person name="Rushton P."/>
            <person name="Sanderfoot A."/>
            <person name="Schween G."/>
            <person name="Shiu S.-H."/>
            <person name="Stueber K."/>
            <person name="Theodoulou F.L."/>
            <person name="Tu H."/>
            <person name="Van de Peer Y."/>
            <person name="Verrier P.J."/>
            <person name="Waters E."/>
            <person name="Wood A."/>
            <person name="Yang L."/>
            <person name="Cove D."/>
            <person name="Cuming A."/>
            <person name="Hasebe M."/>
            <person name="Lucas S."/>
            <person name="Mishler D.B."/>
            <person name="Reski R."/>
            <person name="Grigoriev I."/>
            <person name="Quatrano R.S."/>
            <person name="Boore J.L."/>
        </authorList>
    </citation>
    <scope>NUCLEOTIDE SEQUENCE [LARGE SCALE GENOMIC DNA]</scope>
    <source>
        <strain evidence="3 4">cv. Gransden 2004</strain>
    </source>
</reference>
<sequence length="335" mass="38971">MPRRQKRMLQKLPARPSLPRIPLEASPQKVLRLRAQARRHRRNLILVPNLKHRHERVRQMTPRRFPRRHLQHRAPQRPDVRRQSLLVLSHHLRCHPQRRPVQSPQRPPAPVPAHPPLRAHPLRRPKIRQLHAPVPHQNVLPLDVAVHDPLPVQVIHPLHNTPRVRPNQMLVQRLAPRARKLPNKVRQAPLRHVLQVRVAHQLPALLRPIAPQTPHHEFRLQALQNLNLVLQRLQRHLRPCVPAALLHAHRLHGEHLPVLPVHRQVHLPKCSRTNQVAANPRPRHCTAASHGTCHCCAIQSPHNLHNSPSQLCKAVRSTLRRHAFNLIRNPNTQRL</sequence>
<gene>
    <name evidence="2" type="ORF">PHYPA_000861</name>
</gene>
<evidence type="ECO:0000256" key="1">
    <source>
        <dbReference type="SAM" id="MobiDB-lite"/>
    </source>
</evidence>
<accession>A0A2K1L8U6</accession>
<dbReference type="InParanoid" id="A0A2K1L8U6"/>
<proteinExistence type="predicted"/>
<evidence type="ECO:0000313" key="3">
    <source>
        <dbReference type="EnsemblPlants" id="PAC:32970096.CDS.1"/>
    </source>
</evidence>
<dbReference type="EnsemblPlants" id="Pp3c1_19831V3.1">
    <property type="protein sequence ID" value="PAC:32970096.CDS.1"/>
    <property type="gene ID" value="Pp3c1_19831"/>
</dbReference>
<name>A0A2K1L8U6_PHYPA</name>
<dbReference type="Gramene" id="Pp3c1_19831V3.1">
    <property type="protein sequence ID" value="PAC:32970096.CDS.1"/>
    <property type="gene ID" value="Pp3c1_19831"/>
</dbReference>
<feature type="region of interest" description="Disordered" evidence="1">
    <location>
        <begin position="1"/>
        <end position="20"/>
    </location>
</feature>
<evidence type="ECO:0000313" key="2">
    <source>
        <dbReference type="EMBL" id="PNR62437.1"/>
    </source>
</evidence>
<dbReference type="AlphaFoldDB" id="A0A2K1L8U6"/>